<dbReference type="InterPro" id="IPR050204">
    <property type="entry name" value="AraC_XylS_family_regulators"/>
</dbReference>
<accession>A0A7X3MNU3</accession>
<evidence type="ECO:0000259" key="4">
    <source>
        <dbReference type="PROSITE" id="PS01124"/>
    </source>
</evidence>
<keyword evidence="2" id="KW-0238">DNA-binding</keyword>
<dbReference type="RefSeq" id="WP_160883048.1">
    <property type="nucleotide sequence ID" value="NZ_WURB01000002.1"/>
</dbReference>
<evidence type="ECO:0000256" key="1">
    <source>
        <dbReference type="ARBA" id="ARBA00023015"/>
    </source>
</evidence>
<dbReference type="SMART" id="SM00342">
    <property type="entry name" value="HTH_ARAC"/>
    <property type="match status" value="1"/>
</dbReference>
<dbReference type="GO" id="GO:0043565">
    <property type="term" value="F:sequence-specific DNA binding"/>
    <property type="evidence" value="ECO:0007669"/>
    <property type="project" value="InterPro"/>
</dbReference>
<dbReference type="Pfam" id="PF12833">
    <property type="entry name" value="HTH_18"/>
    <property type="match status" value="1"/>
</dbReference>
<dbReference type="Gene3D" id="1.10.10.60">
    <property type="entry name" value="Homeodomain-like"/>
    <property type="match status" value="1"/>
</dbReference>
<gene>
    <name evidence="5" type="ORF">GR328_02955</name>
</gene>
<dbReference type="SUPFAM" id="SSF46689">
    <property type="entry name" value="Homeodomain-like"/>
    <property type="match status" value="1"/>
</dbReference>
<dbReference type="InterPro" id="IPR020449">
    <property type="entry name" value="Tscrpt_reg_AraC-type_HTH"/>
</dbReference>
<reference evidence="5 6" key="1">
    <citation type="submission" date="2019-12" db="EMBL/GenBank/DDBJ databases">
        <authorList>
            <person name="Yuan C.-G."/>
        </authorList>
    </citation>
    <scope>NUCLEOTIDE SEQUENCE [LARGE SCALE GENOMIC DNA]</scope>
    <source>
        <strain evidence="5 6">KCTC 23863</strain>
    </source>
</reference>
<dbReference type="InterPro" id="IPR018060">
    <property type="entry name" value="HTH_AraC"/>
</dbReference>
<reference evidence="5 6" key="2">
    <citation type="submission" date="2020-01" db="EMBL/GenBank/DDBJ databases">
        <title>Microvirga sp. nov., an arsenate reduction bacterium isolated from Tibet hotspring sediments.</title>
        <authorList>
            <person name="Xian W.-D."/>
            <person name="Li W.-J."/>
        </authorList>
    </citation>
    <scope>NUCLEOTIDE SEQUENCE [LARGE SCALE GENOMIC DNA]</scope>
    <source>
        <strain evidence="5 6">KCTC 23863</strain>
    </source>
</reference>
<name>A0A7X3MNU3_9HYPH</name>
<keyword evidence="1" id="KW-0805">Transcription regulation</keyword>
<dbReference type="Proteomes" id="UP000436483">
    <property type="component" value="Unassembled WGS sequence"/>
</dbReference>
<feature type="domain" description="HTH araC/xylS-type" evidence="4">
    <location>
        <begin position="217"/>
        <end position="317"/>
    </location>
</feature>
<dbReference type="Pfam" id="PF14525">
    <property type="entry name" value="AraC_binding_2"/>
    <property type="match status" value="1"/>
</dbReference>
<evidence type="ECO:0000256" key="2">
    <source>
        <dbReference type="ARBA" id="ARBA00023125"/>
    </source>
</evidence>
<keyword evidence="3" id="KW-0804">Transcription</keyword>
<dbReference type="OrthoDB" id="7904253at2"/>
<evidence type="ECO:0000313" key="6">
    <source>
        <dbReference type="Proteomes" id="UP000436483"/>
    </source>
</evidence>
<evidence type="ECO:0000313" key="5">
    <source>
        <dbReference type="EMBL" id="MXQ10432.1"/>
    </source>
</evidence>
<dbReference type="PROSITE" id="PS01124">
    <property type="entry name" value="HTH_ARAC_FAMILY_2"/>
    <property type="match status" value="1"/>
</dbReference>
<dbReference type="PANTHER" id="PTHR46796">
    <property type="entry name" value="HTH-TYPE TRANSCRIPTIONAL ACTIVATOR RHAS-RELATED"/>
    <property type="match status" value="1"/>
</dbReference>
<keyword evidence="6" id="KW-1185">Reference proteome</keyword>
<proteinExistence type="predicted"/>
<sequence length="349" mass="37954">MPSSQFFRFDGSSVSSAEEAYWIWRDIVSVLFDVSLADAKAVDSFRVGVESYHLGPLLIGSAESAAQQFRRSPTTIARSGVDHYVVQLYQQGGYVGEAEGRTVRVEPGDISILDLSRTLQTQAESFRNLTLVVPRPLLEPLLKNPDGLHGMVLPGRSALGHLLSNYLRTVYETAGSLSAEDSAALTAATASLIAGCFGPSADAQEPVMAARRGALLLAVKRYIDGNLADPDLTVDHLAREFRLSRATLARLFETLGGVAGYIRERRLLRCLAEITAPDHAHRSIGELAYVWGFGNEAAFSRAFRRMFGISPREARAEASLARRAAQQRLSGLPDDGGPVLAQWIRNLKG</sequence>
<organism evidence="5 6">
    <name type="scientific">Microvirga makkahensis</name>
    <dbReference type="NCBI Taxonomy" id="1128670"/>
    <lineage>
        <taxon>Bacteria</taxon>
        <taxon>Pseudomonadati</taxon>
        <taxon>Pseudomonadota</taxon>
        <taxon>Alphaproteobacteria</taxon>
        <taxon>Hyphomicrobiales</taxon>
        <taxon>Methylobacteriaceae</taxon>
        <taxon>Microvirga</taxon>
    </lineage>
</organism>
<dbReference type="GO" id="GO:0003700">
    <property type="term" value="F:DNA-binding transcription factor activity"/>
    <property type="evidence" value="ECO:0007669"/>
    <property type="project" value="InterPro"/>
</dbReference>
<dbReference type="InterPro" id="IPR035418">
    <property type="entry name" value="AraC-bd_2"/>
</dbReference>
<dbReference type="InterPro" id="IPR009057">
    <property type="entry name" value="Homeodomain-like_sf"/>
</dbReference>
<dbReference type="EMBL" id="WURB01000002">
    <property type="protein sequence ID" value="MXQ10432.1"/>
    <property type="molecule type" value="Genomic_DNA"/>
</dbReference>
<evidence type="ECO:0000256" key="3">
    <source>
        <dbReference type="ARBA" id="ARBA00023163"/>
    </source>
</evidence>
<comment type="caution">
    <text evidence="5">The sequence shown here is derived from an EMBL/GenBank/DDBJ whole genome shotgun (WGS) entry which is preliminary data.</text>
</comment>
<dbReference type="PANTHER" id="PTHR46796:SF6">
    <property type="entry name" value="ARAC SUBFAMILY"/>
    <property type="match status" value="1"/>
</dbReference>
<protein>
    <submittedName>
        <fullName evidence="5">Helix-turn-helix domain-containing protein</fullName>
    </submittedName>
</protein>
<dbReference type="AlphaFoldDB" id="A0A7X3MNU3"/>
<dbReference type="PRINTS" id="PR00032">
    <property type="entry name" value="HTHARAC"/>
</dbReference>